<dbReference type="InterPro" id="IPR016341">
    <property type="entry name" value="Clathrin_heavy_chain"/>
</dbReference>
<evidence type="ECO:0000256" key="1">
    <source>
        <dbReference type="ARBA" id="ARBA00004180"/>
    </source>
</evidence>
<dbReference type="InterPro" id="IPR016024">
    <property type="entry name" value="ARM-type_fold"/>
</dbReference>
<dbReference type="InterPro" id="IPR000547">
    <property type="entry name" value="Clathrin_H-chain/VPS_repeat"/>
</dbReference>
<dbReference type="GO" id="GO:0006886">
    <property type="term" value="P:intracellular protein transport"/>
    <property type="evidence" value="ECO:0007669"/>
    <property type="project" value="UniProtKB-UniRule"/>
</dbReference>
<dbReference type="Pfam" id="PF01394">
    <property type="entry name" value="Clathrin_propel"/>
    <property type="match status" value="4"/>
</dbReference>
<dbReference type="PANTHER" id="PTHR10292">
    <property type="entry name" value="CLATHRIN HEAVY CHAIN RELATED"/>
    <property type="match status" value="1"/>
</dbReference>
<dbReference type="GO" id="GO:0071439">
    <property type="term" value="C:clathrin complex"/>
    <property type="evidence" value="ECO:0007669"/>
    <property type="project" value="InterPro"/>
</dbReference>
<feature type="non-terminal residue" evidence="10">
    <location>
        <position position="1"/>
    </location>
</feature>
<protein>
    <recommendedName>
        <fullName evidence="9">Clathrin heavy chain linker core motif domain-containing protein</fullName>
    </recommendedName>
</protein>
<dbReference type="EMBL" id="JAAAHW010007032">
    <property type="protein sequence ID" value="KAF9951999.1"/>
    <property type="molecule type" value="Genomic_DNA"/>
</dbReference>
<dbReference type="Gene3D" id="2.130.10.110">
    <property type="entry name" value="Clathrin heavy-chain terminal domain"/>
    <property type="match status" value="1"/>
</dbReference>
<keyword evidence="4" id="KW-0677">Repeat</keyword>
<dbReference type="PIRSF" id="PIRSF002290">
    <property type="entry name" value="Clathrin_H_chain"/>
    <property type="match status" value="1"/>
</dbReference>
<dbReference type="SMART" id="SM00299">
    <property type="entry name" value="CLH"/>
    <property type="match status" value="5"/>
</dbReference>
<dbReference type="GO" id="GO:0030479">
    <property type="term" value="C:actin cortical patch"/>
    <property type="evidence" value="ECO:0007669"/>
    <property type="project" value="TreeGrafter"/>
</dbReference>
<sequence length="1268" mass="143055">LQSLGVNAASIGFNTLTLESDKFICIRETTGEQNSVVIIDLNDTTPAAVVRRPISADSAIMNPSTKVIALKAARQLQIFNLEMKTKVKSHLMNDDVEFWKWISTKSLALVTSTSVYHWSMDGESQPVKVFDRHSNLNGNQIINYRVNSDEKWMLLVGISSQGGRVVGAMQLYSKDRGVSQPLEGHAAAFAELKLDGASVPTKLFAFSVRSTTGAKLHIVEVDHKEGNPVYPKKAVDVYFPEEASSDFPVAMQISQKYGIIFLVTKFGFVHLYDLETGTCIYMNRISSETIFVTAEHEATSGVIGVNRKGHVLSVSADENNLVPYIIQTLGNPELALKIASRSGLPGAENLYLQRFQQLFQSGDYGQAAKMAATSPKGILRTPQTIERFKHISVVPGQVPPILQYFGILLEKGELNKHESLELAKPVLSQGRKQLLEKWLKEDKLGCSEELGDIVKQHDMNLALSVYLRANVPNKVIACFAETKQYPKIILYANKVGYTPDYATLLQHIMRMDPENGTEFATLLANNEGGALVDLEKVSTEAARSLIVDVFMSQNMIQQATAFLLEALKDNAPQHAHLQTRLLEMNLMHAPQVADAILGNEMFTHYDRASIATMCEKAGLYQRALEHFTENADIKRVLVHTHLLSPEWVVAYFGRLSVEQSLECLREMLNMNMRQNLQIVVQVATKYSEQLGASHLIELFETFKTFEGLYHYLGSIVNLSQDPEVIYKYIEAACKTGQIKEVERICRESNYYNPEKVKNFLKDAKLSDQLPLIIICDRFDFVHDLVLYLYQNSLSKYIETYVQKVNPSRTPAVIGALLDVGCDESVIKSLLLSVRSDMSVAELVDQTEKRNRLKLILPWLEVKVNESSQDPEVYNAIAKIYIDSNNNPEPFLRSNAFYDSRTIGKYCEKRDPYLAFIAYERGQCDFELIEITNNNSMFKHQARYLVKRRDQDLWAHVLSNNNPSRRSLIDQVVATALPETQDPEDVSITVKAFMAAYLPNELIELLEKIVLEGSAFSDNRNLQNLLILTAIQAEKSKVMDYINRLENFDVSDIAEHAIRGGLYEEAFVIYRKHDVHASAINVLIEHIGSIDRAYEYAEKTETPEVWSRLGKAQLDGMRIKEAIDSYIRANDPTNHVEVISLAARADKYEDLVRYLQMARKQSREPYIESELLFAYAKTGRITDMEELLNGPNVAQIQAIGDRCYDEKMYGPAKILYQSISNWARLSTTLVHLGEYQAAVDGARKANSTKVWKDVNAACIERKEFRLAQV</sequence>
<dbReference type="InterPro" id="IPR022365">
    <property type="entry name" value="Clathrin_H-chain_propeller_rpt"/>
</dbReference>
<keyword evidence="5" id="KW-0472">Membrane</keyword>
<evidence type="ECO:0000256" key="5">
    <source>
        <dbReference type="ARBA" id="ARBA00023136"/>
    </source>
</evidence>
<evidence type="ECO:0000313" key="11">
    <source>
        <dbReference type="Proteomes" id="UP000749646"/>
    </source>
</evidence>
<evidence type="ECO:0000256" key="4">
    <source>
        <dbReference type="ARBA" id="ARBA00022737"/>
    </source>
</evidence>
<feature type="repeat" description="CHCR" evidence="8">
    <location>
        <begin position="830"/>
        <end position="969"/>
    </location>
</feature>
<comment type="similarity">
    <text evidence="3">Belongs to the clathrin heavy chain family.</text>
</comment>
<dbReference type="GO" id="GO:0030130">
    <property type="term" value="C:clathrin coat of trans-Golgi network vesicle"/>
    <property type="evidence" value="ECO:0007669"/>
    <property type="project" value="InterPro"/>
</dbReference>
<dbReference type="GO" id="GO:0006898">
    <property type="term" value="P:receptor-mediated endocytosis"/>
    <property type="evidence" value="ECO:0007669"/>
    <property type="project" value="TreeGrafter"/>
</dbReference>
<dbReference type="InterPro" id="IPR055358">
    <property type="entry name" value="CHCR"/>
</dbReference>
<dbReference type="PROSITE" id="PS50236">
    <property type="entry name" value="CHCR"/>
    <property type="match status" value="5"/>
</dbReference>
<dbReference type="Proteomes" id="UP000749646">
    <property type="component" value="Unassembled WGS sequence"/>
</dbReference>
<dbReference type="InterPro" id="IPR016025">
    <property type="entry name" value="Clathrin_H-chain_N"/>
</dbReference>
<keyword evidence="11" id="KW-1185">Reference proteome</keyword>
<dbReference type="SUPFAM" id="SSF50989">
    <property type="entry name" value="Clathrin heavy-chain terminal domain"/>
    <property type="match status" value="1"/>
</dbReference>
<keyword evidence="7" id="KW-0968">Cytoplasmic vesicle</keyword>
<evidence type="ECO:0000256" key="8">
    <source>
        <dbReference type="PROSITE-ProRule" id="PRU01006"/>
    </source>
</evidence>
<dbReference type="FunFam" id="1.25.40.10:FF:000082">
    <property type="entry name" value="Clathrin heavy chain"/>
    <property type="match status" value="1"/>
</dbReference>
<proteinExistence type="inferred from homology"/>
<dbReference type="Pfam" id="PF09268">
    <property type="entry name" value="Clathrin-link"/>
    <property type="match status" value="1"/>
</dbReference>
<dbReference type="PANTHER" id="PTHR10292:SF1">
    <property type="entry name" value="CLATHRIN HEAVY CHAIN"/>
    <property type="match status" value="1"/>
</dbReference>
<evidence type="ECO:0000259" key="9">
    <source>
        <dbReference type="Pfam" id="PF09268"/>
    </source>
</evidence>
<comment type="subcellular location">
    <subcellularLocation>
        <location evidence="1">Cytoplasmic vesicle membrane</location>
        <topology evidence="1">Peripheral membrane protein</topology>
        <orientation evidence="1">Cytoplasmic side</orientation>
    </subcellularLocation>
    <subcellularLocation>
        <location evidence="2">Membrane</location>
        <location evidence="2">Coated pit</location>
        <topology evidence="2">Peripheral membrane protein</topology>
        <orientation evidence="2">Cytoplasmic side</orientation>
    </subcellularLocation>
</comment>
<dbReference type="GO" id="GO:0030132">
    <property type="term" value="C:clathrin coat of coated pit"/>
    <property type="evidence" value="ECO:0007669"/>
    <property type="project" value="InterPro"/>
</dbReference>
<dbReference type="GO" id="GO:0005198">
    <property type="term" value="F:structural molecule activity"/>
    <property type="evidence" value="ECO:0007669"/>
    <property type="project" value="InterPro"/>
</dbReference>
<dbReference type="Gene3D" id="1.25.40.10">
    <property type="entry name" value="Tetratricopeptide repeat domain"/>
    <property type="match status" value="3"/>
</dbReference>
<gene>
    <name evidence="10" type="ORF">BGZ65_005605</name>
</gene>
<dbReference type="InterPro" id="IPR015348">
    <property type="entry name" value="Clathrin_H-chain_linker_core"/>
</dbReference>
<feature type="repeat" description="CHCR" evidence="8">
    <location>
        <begin position="683"/>
        <end position="825"/>
    </location>
</feature>
<evidence type="ECO:0000256" key="3">
    <source>
        <dbReference type="ARBA" id="ARBA00009535"/>
    </source>
</evidence>
<dbReference type="GO" id="GO:0005829">
    <property type="term" value="C:cytosol"/>
    <property type="evidence" value="ECO:0007669"/>
    <property type="project" value="GOC"/>
</dbReference>
<dbReference type="GO" id="GO:0032051">
    <property type="term" value="F:clathrin light chain binding"/>
    <property type="evidence" value="ECO:0007669"/>
    <property type="project" value="InterPro"/>
</dbReference>
<dbReference type="FunFam" id="2.130.10.110:FF:000003">
    <property type="entry name" value="Clathrin heavy chain"/>
    <property type="match status" value="1"/>
</dbReference>
<organism evidence="10 11">
    <name type="scientific">Modicella reniformis</name>
    <dbReference type="NCBI Taxonomy" id="1440133"/>
    <lineage>
        <taxon>Eukaryota</taxon>
        <taxon>Fungi</taxon>
        <taxon>Fungi incertae sedis</taxon>
        <taxon>Mucoromycota</taxon>
        <taxon>Mortierellomycotina</taxon>
        <taxon>Mortierellomycetes</taxon>
        <taxon>Mortierellales</taxon>
        <taxon>Mortierellaceae</taxon>
        <taxon>Modicella</taxon>
    </lineage>
</organism>
<dbReference type="AlphaFoldDB" id="A0A9P6IXR6"/>
<evidence type="ECO:0000256" key="7">
    <source>
        <dbReference type="ARBA" id="ARBA00023329"/>
    </source>
</evidence>
<dbReference type="OrthoDB" id="2113814at2759"/>
<accession>A0A9P6IXR6</accession>
<feature type="repeat" description="CHCR" evidence="8">
    <location>
        <begin position="1125"/>
        <end position="1266"/>
    </location>
</feature>
<dbReference type="FunFam" id="1.25.40.10:FF:000005">
    <property type="entry name" value="Clathrin heavy chain"/>
    <property type="match status" value="1"/>
</dbReference>
<dbReference type="InterPro" id="IPR011990">
    <property type="entry name" value="TPR-like_helical_dom_sf"/>
</dbReference>
<dbReference type="SUPFAM" id="SSF48371">
    <property type="entry name" value="ARM repeat"/>
    <property type="match status" value="6"/>
</dbReference>
<keyword evidence="6" id="KW-0168">Coated pit</keyword>
<evidence type="ECO:0000313" key="10">
    <source>
        <dbReference type="EMBL" id="KAF9951999.1"/>
    </source>
</evidence>
<dbReference type="Pfam" id="PF13838">
    <property type="entry name" value="Clathrin_H_link"/>
    <property type="match status" value="1"/>
</dbReference>
<dbReference type="FunFam" id="1.25.40.10:FF:000002">
    <property type="entry name" value="Clathrin heavy chain"/>
    <property type="match status" value="1"/>
</dbReference>
<evidence type="ECO:0000256" key="2">
    <source>
        <dbReference type="ARBA" id="ARBA00004277"/>
    </source>
</evidence>
<feature type="repeat" description="CHCR" evidence="8">
    <location>
        <begin position="976"/>
        <end position="1121"/>
    </location>
</feature>
<reference evidence="10" key="1">
    <citation type="journal article" date="2020" name="Fungal Divers.">
        <title>Resolving the Mortierellaceae phylogeny through synthesis of multi-gene phylogenetics and phylogenomics.</title>
        <authorList>
            <person name="Vandepol N."/>
            <person name="Liber J."/>
            <person name="Desiro A."/>
            <person name="Na H."/>
            <person name="Kennedy M."/>
            <person name="Barry K."/>
            <person name="Grigoriev I.V."/>
            <person name="Miller A.N."/>
            <person name="O'Donnell K."/>
            <person name="Stajich J.E."/>
            <person name="Bonito G."/>
        </authorList>
    </citation>
    <scope>NUCLEOTIDE SEQUENCE</scope>
    <source>
        <strain evidence="10">MES-2147</strain>
    </source>
</reference>
<dbReference type="Pfam" id="PF00637">
    <property type="entry name" value="Clathrin"/>
    <property type="match status" value="5"/>
</dbReference>
<name>A0A9P6IXR6_9FUNG</name>
<feature type="non-terminal residue" evidence="10">
    <location>
        <position position="1268"/>
    </location>
</feature>
<comment type="caution">
    <text evidence="10">The sequence shown here is derived from an EMBL/GenBank/DDBJ whole genome shotgun (WGS) entry which is preliminary data.</text>
</comment>
<feature type="domain" description="Clathrin heavy chain linker core motif" evidence="9">
    <location>
        <begin position="318"/>
        <end position="341"/>
    </location>
</feature>
<dbReference type="GO" id="GO:0006895">
    <property type="term" value="P:Golgi to endosome transport"/>
    <property type="evidence" value="ECO:0007669"/>
    <property type="project" value="TreeGrafter"/>
</dbReference>
<evidence type="ECO:0000256" key="6">
    <source>
        <dbReference type="ARBA" id="ARBA00023176"/>
    </source>
</evidence>
<feature type="repeat" description="CHCR" evidence="8">
    <location>
        <begin position="534"/>
        <end position="680"/>
    </location>
</feature>